<dbReference type="EMBL" id="JAAZQD010000004">
    <property type="protein sequence ID" value="NKZ39297.1"/>
    <property type="molecule type" value="Genomic_DNA"/>
</dbReference>
<comment type="caution">
    <text evidence="1">The sequence shown here is derived from an EMBL/GenBank/DDBJ whole genome shotgun (WGS) entry which is preliminary data.</text>
</comment>
<dbReference type="AlphaFoldDB" id="A0A846ZNQ6"/>
<accession>A0A846ZNQ6</accession>
<reference evidence="1 2" key="1">
    <citation type="journal article" date="2017" name="Int. J. Syst. Evol. Microbiol.">
        <title>Oleiagrimonas citrea sp. nov., a marine bacterium isolated from tidal flat sediment and emended description of the genus Oleiagrimonas Fang et al. 2015 and Oleiagrimonas soli.</title>
        <authorList>
            <person name="Yang S.H."/>
            <person name="Seo H.S."/>
            <person name="Seong C.N."/>
            <person name="Kwon K.K."/>
        </authorList>
    </citation>
    <scope>NUCLEOTIDE SEQUENCE [LARGE SCALE GENOMIC DNA]</scope>
    <source>
        <strain evidence="1 2">MEBiC09124</strain>
    </source>
</reference>
<evidence type="ECO:0000313" key="1">
    <source>
        <dbReference type="EMBL" id="NKZ39297.1"/>
    </source>
</evidence>
<sequence length="106" mass="11653">MTQRIVYKIICQDGVWSVSQGDEFVGAFMLCESAVKFAGLVAQRNYESDGRPAAVCLDDGEEIVDIILHGEQDPAAQALAWLRRVSALRKGRESGARNDMHLSRSA</sequence>
<dbReference type="Proteomes" id="UP000541636">
    <property type="component" value="Unassembled WGS sequence"/>
</dbReference>
<name>A0A846ZNQ6_9GAMM</name>
<dbReference type="RefSeq" id="WP_168609359.1">
    <property type="nucleotide sequence ID" value="NZ_JAAZQD010000004.1"/>
</dbReference>
<organism evidence="1 2">
    <name type="scientific">Oleiagrimonas citrea</name>
    <dbReference type="NCBI Taxonomy" id="1665687"/>
    <lineage>
        <taxon>Bacteria</taxon>
        <taxon>Pseudomonadati</taxon>
        <taxon>Pseudomonadota</taxon>
        <taxon>Gammaproteobacteria</taxon>
        <taxon>Lysobacterales</taxon>
        <taxon>Rhodanobacteraceae</taxon>
        <taxon>Oleiagrimonas</taxon>
    </lineage>
</organism>
<evidence type="ECO:0000313" key="2">
    <source>
        <dbReference type="Proteomes" id="UP000541636"/>
    </source>
</evidence>
<protein>
    <submittedName>
        <fullName evidence="1">Uncharacterized protein</fullName>
    </submittedName>
</protein>
<keyword evidence="2" id="KW-1185">Reference proteome</keyword>
<proteinExistence type="predicted"/>
<gene>
    <name evidence="1" type="ORF">HF690_10095</name>
</gene>